<gene>
    <name evidence="2" type="ORF">QE405_002262</name>
</gene>
<protein>
    <submittedName>
        <fullName evidence="2">Uncharacterized protein</fullName>
    </submittedName>
</protein>
<evidence type="ECO:0000313" key="3">
    <source>
        <dbReference type="Proteomes" id="UP001239215"/>
    </source>
</evidence>
<keyword evidence="1" id="KW-0472">Membrane</keyword>
<feature type="transmembrane region" description="Helical" evidence="1">
    <location>
        <begin position="125"/>
        <end position="150"/>
    </location>
</feature>
<evidence type="ECO:0000313" key="2">
    <source>
        <dbReference type="EMBL" id="MDQ1104978.1"/>
    </source>
</evidence>
<reference evidence="2" key="1">
    <citation type="submission" date="2023-07" db="EMBL/GenBank/DDBJ databases">
        <title>Functional and genomic diversity of the sorghum phyllosphere microbiome.</title>
        <authorList>
            <person name="Shade A."/>
        </authorList>
    </citation>
    <scope>NUCLEOTIDE SEQUENCE</scope>
    <source>
        <strain evidence="2">SORGH_AS_1067</strain>
    </source>
</reference>
<organism evidence="2 3">
    <name type="scientific">Nocardioides zeae</name>
    <dbReference type="NCBI Taxonomy" id="1457234"/>
    <lineage>
        <taxon>Bacteria</taxon>
        <taxon>Bacillati</taxon>
        <taxon>Actinomycetota</taxon>
        <taxon>Actinomycetes</taxon>
        <taxon>Propionibacteriales</taxon>
        <taxon>Nocardioidaceae</taxon>
        <taxon>Nocardioides</taxon>
    </lineage>
</organism>
<dbReference type="AlphaFoldDB" id="A0AAJ1X0W2"/>
<feature type="transmembrane region" description="Helical" evidence="1">
    <location>
        <begin position="81"/>
        <end position="105"/>
    </location>
</feature>
<proteinExistence type="predicted"/>
<name>A0AAJ1X0W2_9ACTN</name>
<evidence type="ECO:0000256" key="1">
    <source>
        <dbReference type="SAM" id="Phobius"/>
    </source>
</evidence>
<keyword evidence="1" id="KW-0812">Transmembrane</keyword>
<feature type="transmembrane region" description="Helical" evidence="1">
    <location>
        <begin position="229"/>
        <end position="247"/>
    </location>
</feature>
<dbReference type="RefSeq" id="WP_307200790.1">
    <property type="nucleotide sequence ID" value="NZ_JAUTAN010000001.1"/>
</dbReference>
<dbReference type="EMBL" id="JAUTAN010000001">
    <property type="protein sequence ID" value="MDQ1104978.1"/>
    <property type="molecule type" value="Genomic_DNA"/>
</dbReference>
<keyword evidence="1" id="KW-1133">Transmembrane helix</keyword>
<feature type="transmembrane region" description="Helical" evidence="1">
    <location>
        <begin position="37"/>
        <end position="60"/>
    </location>
</feature>
<comment type="caution">
    <text evidence="2">The sequence shown here is derived from an EMBL/GenBank/DDBJ whole genome shotgun (WGS) entry which is preliminary data.</text>
</comment>
<feature type="transmembrane region" description="Helical" evidence="1">
    <location>
        <begin position="196"/>
        <end position="217"/>
    </location>
</feature>
<dbReference type="Proteomes" id="UP001239215">
    <property type="component" value="Unassembled WGS sequence"/>
</dbReference>
<accession>A0AAJ1X0W2</accession>
<sequence>MTAALRSCAAARLLPLLLLVAVGVVLSRGTPWLGEPSWTVIRIAGSVIVLGPVLAGLAAMDAARWNEEHLTATLRSLPRSAVARWPVVLANAVVGIGVLLVVQAAGYVANLAVGVGYVASPGSALLLVLGACAVLLGSAAVGALVGLLWGSVLAAPLAAAGLYGLALLALSLDFPSLFAIMGGAGGMVGLRAGTTAFVTLVGFHVLLTAAVLAAYALRDGVVRRRPAALLLAAAAGGAVAVTTWTVVADPEQVVVDDRPVAWVCAGDQPRVCLPRESPRQLDWLAAEMHDLAEPLAAAGATVPGTYRLEVPGHDRDLAEGSFAPLDTGRLTRPEGEPEDVAAYLSTPAPCAAYSDPAGPPPAVVHETRELLRVWLLVRAGLADPADFREAWFGPWIAAPVAEQEPWVRTTYEQLRSCDLDRLAPPVLAER</sequence>